<dbReference type="Proteomes" id="UP000257109">
    <property type="component" value="Unassembled WGS sequence"/>
</dbReference>
<organism evidence="1 2">
    <name type="scientific">Mucuna pruriens</name>
    <name type="common">Velvet bean</name>
    <name type="synonym">Dolichos pruriens</name>
    <dbReference type="NCBI Taxonomy" id="157652"/>
    <lineage>
        <taxon>Eukaryota</taxon>
        <taxon>Viridiplantae</taxon>
        <taxon>Streptophyta</taxon>
        <taxon>Embryophyta</taxon>
        <taxon>Tracheophyta</taxon>
        <taxon>Spermatophyta</taxon>
        <taxon>Magnoliopsida</taxon>
        <taxon>eudicotyledons</taxon>
        <taxon>Gunneridae</taxon>
        <taxon>Pentapetalae</taxon>
        <taxon>rosids</taxon>
        <taxon>fabids</taxon>
        <taxon>Fabales</taxon>
        <taxon>Fabaceae</taxon>
        <taxon>Papilionoideae</taxon>
        <taxon>50 kb inversion clade</taxon>
        <taxon>NPAAA clade</taxon>
        <taxon>indigoferoid/millettioid clade</taxon>
        <taxon>Phaseoleae</taxon>
        <taxon>Mucuna</taxon>
    </lineage>
</organism>
<comment type="caution">
    <text evidence="1">The sequence shown here is derived from an EMBL/GenBank/DDBJ whole genome shotgun (WGS) entry which is preliminary data.</text>
</comment>
<sequence length="114" mass="13297">MDDRLQDMIHDIGPNEKLYMIVCNDAKKPLYTGCTNFTRLLAVLRLFNLKAKNEWIDQMMHQCLKCGESWYKKKNDDCTSDISTKGPPVKVLWCLPIILRFERLFANSNDAKEP</sequence>
<reference evidence="1" key="1">
    <citation type="submission" date="2018-05" db="EMBL/GenBank/DDBJ databases">
        <title>Draft genome of Mucuna pruriens seed.</title>
        <authorList>
            <person name="Nnadi N.E."/>
            <person name="Vos R."/>
            <person name="Hasami M.H."/>
            <person name="Devisetty U.K."/>
            <person name="Aguiy J.C."/>
        </authorList>
    </citation>
    <scope>NUCLEOTIDE SEQUENCE [LARGE SCALE GENOMIC DNA]</scope>
    <source>
        <strain evidence="1">JCA_2017</strain>
    </source>
</reference>
<proteinExistence type="predicted"/>
<feature type="non-terminal residue" evidence="1">
    <location>
        <position position="1"/>
    </location>
</feature>
<accession>A0A371FFJ2</accession>
<protein>
    <submittedName>
        <fullName evidence="1">Uncharacterized protein</fullName>
    </submittedName>
</protein>
<dbReference type="OrthoDB" id="1422076at2759"/>
<evidence type="ECO:0000313" key="1">
    <source>
        <dbReference type="EMBL" id="RDX77069.1"/>
    </source>
</evidence>
<name>A0A371FFJ2_MUCPR</name>
<dbReference type="EMBL" id="QJKJ01009295">
    <property type="protein sequence ID" value="RDX77069.1"/>
    <property type="molecule type" value="Genomic_DNA"/>
</dbReference>
<keyword evidence="2" id="KW-1185">Reference proteome</keyword>
<gene>
    <name evidence="1" type="ORF">CR513_42868</name>
</gene>
<evidence type="ECO:0000313" key="2">
    <source>
        <dbReference type="Proteomes" id="UP000257109"/>
    </source>
</evidence>
<dbReference type="AlphaFoldDB" id="A0A371FFJ2"/>